<feature type="non-terminal residue" evidence="5">
    <location>
        <position position="519"/>
    </location>
</feature>
<evidence type="ECO:0000259" key="3">
    <source>
        <dbReference type="Pfam" id="PF00561"/>
    </source>
</evidence>
<dbReference type="SUPFAM" id="SSF53474">
    <property type="entry name" value="alpha/beta-Hydrolases"/>
    <property type="match status" value="1"/>
</dbReference>
<dbReference type="GO" id="GO:0006107">
    <property type="term" value="P:oxaloacetate metabolic process"/>
    <property type="evidence" value="ECO:0007669"/>
    <property type="project" value="UniProtKB-ARBA"/>
</dbReference>
<sequence length="519" mass="56181">NYISYTHPNNPTRPRIGHLDFETQIITPLSHASGTPFSTLYEVIEVGHAGVISSAPTIPLSSVSIHAPLPARDVLAIGKNYVEHAKEFNASGYDASDKNDMPSHPVVFTKRATSIVAHGDPILQFPNFTSTLDYEGEIGVIIGKAGHQVKEKDAADYVWGFTIINDVTAREKQRDHKQFFIGKSGDAFCPMGPVAVPKENLLSVLEVQTSVNGESRQRGTTEDLIFSVNRLIATVSEAQTIRPGDVIATGTPAGVGFGLNPPQYLKEGDVVEISVTGLGTLRNTVAAAGADNYVSARVKTVSEVPTSNYERTGGVGLTKLSSGKELYIKEMGPDYGDVIVFVHGLGGTHACFLPLIMSRSLHSQYRCVLFDIEGHGMSPTKADSVITFDSYAEDLWQIIKSLQGSYGNFNIIAHGMGCLIAKTCIWSDPELSIKKLIMINMAPGHDLPEDYIECLEQRERKAREEGMSSIAIEEVVSARTQQSRPLATAAIMQSLLSQNAEGYAKGCRALAQAARSKIE</sequence>
<dbReference type="FunFam" id="3.90.850.10:FF:000002">
    <property type="entry name" value="2-hydroxyhepta-2,4-diene-1,7-dioate isomerase"/>
    <property type="match status" value="1"/>
</dbReference>
<dbReference type="EMBL" id="KZ678140">
    <property type="protein sequence ID" value="PSN63276.1"/>
    <property type="molecule type" value="Genomic_DNA"/>
</dbReference>
<evidence type="ECO:0008006" key="7">
    <source>
        <dbReference type="Google" id="ProtNLM"/>
    </source>
</evidence>
<reference evidence="5 6" key="1">
    <citation type="journal article" date="2018" name="Front. Microbiol.">
        <title>Genome-Wide Analysis of Corynespora cassiicola Leaf Fall Disease Putative Effectors.</title>
        <authorList>
            <person name="Lopez D."/>
            <person name="Ribeiro S."/>
            <person name="Label P."/>
            <person name="Fumanal B."/>
            <person name="Venisse J.S."/>
            <person name="Kohler A."/>
            <person name="de Oliveira R.R."/>
            <person name="Labutti K."/>
            <person name="Lipzen A."/>
            <person name="Lail K."/>
            <person name="Bauer D."/>
            <person name="Ohm R.A."/>
            <person name="Barry K.W."/>
            <person name="Spatafora J."/>
            <person name="Grigoriev I.V."/>
            <person name="Martin F.M."/>
            <person name="Pujade-Renaud V."/>
        </authorList>
    </citation>
    <scope>NUCLEOTIDE SEQUENCE [LARGE SCALE GENOMIC DNA]</scope>
    <source>
        <strain evidence="5 6">Philippines</strain>
    </source>
</reference>
<feature type="domain" description="Fumarylacetoacetase-like C-terminal" evidence="4">
    <location>
        <begin position="74"/>
        <end position="285"/>
    </location>
</feature>
<feature type="domain" description="AB hydrolase-1" evidence="3">
    <location>
        <begin position="338"/>
        <end position="448"/>
    </location>
</feature>
<dbReference type="PANTHER" id="PTHR11820:SF7">
    <property type="entry name" value="ACYLPYRUVASE FAHD1, MITOCHONDRIAL"/>
    <property type="match status" value="1"/>
</dbReference>
<evidence type="ECO:0000313" key="5">
    <source>
        <dbReference type="EMBL" id="PSN63276.1"/>
    </source>
</evidence>
<protein>
    <recommendedName>
        <fullName evidence="7">Fumarylacetoacetate hydrolase-like protein</fullName>
    </recommendedName>
</protein>
<dbReference type="SUPFAM" id="SSF56529">
    <property type="entry name" value="FAH"/>
    <property type="match status" value="1"/>
</dbReference>
<keyword evidence="2" id="KW-0479">Metal-binding</keyword>
<dbReference type="Pfam" id="PF00561">
    <property type="entry name" value="Abhydrolase_1"/>
    <property type="match status" value="1"/>
</dbReference>
<dbReference type="InterPro" id="IPR029058">
    <property type="entry name" value="AB_hydrolase_fold"/>
</dbReference>
<evidence type="ECO:0000256" key="2">
    <source>
        <dbReference type="ARBA" id="ARBA00022723"/>
    </source>
</evidence>
<feature type="non-terminal residue" evidence="5">
    <location>
        <position position="1"/>
    </location>
</feature>
<dbReference type="Gene3D" id="3.40.50.1820">
    <property type="entry name" value="alpha/beta hydrolase"/>
    <property type="match status" value="1"/>
</dbReference>
<dbReference type="STRING" id="1448308.A0A2T2NDH3"/>
<keyword evidence="6" id="KW-1185">Reference proteome</keyword>
<dbReference type="OrthoDB" id="194468at2759"/>
<dbReference type="InterPro" id="IPR000073">
    <property type="entry name" value="AB_hydrolase_1"/>
</dbReference>
<dbReference type="Proteomes" id="UP000240883">
    <property type="component" value="Unassembled WGS sequence"/>
</dbReference>
<dbReference type="AlphaFoldDB" id="A0A2T2NDH3"/>
<organism evidence="5 6">
    <name type="scientific">Corynespora cassiicola Philippines</name>
    <dbReference type="NCBI Taxonomy" id="1448308"/>
    <lineage>
        <taxon>Eukaryota</taxon>
        <taxon>Fungi</taxon>
        <taxon>Dikarya</taxon>
        <taxon>Ascomycota</taxon>
        <taxon>Pezizomycotina</taxon>
        <taxon>Dothideomycetes</taxon>
        <taxon>Pleosporomycetidae</taxon>
        <taxon>Pleosporales</taxon>
        <taxon>Corynesporascaceae</taxon>
        <taxon>Corynespora</taxon>
    </lineage>
</organism>
<dbReference type="InterPro" id="IPR011234">
    <property type="entry name" value="Fumarylacetoacetase-like_C"/>
</dbReference>
<evidence type="ECO:0000259" key="4">
    <source>
        <dbReference type="Pfam" id="PF01557"/>
    </source>
</evidence>
<dbReference type="Gene3D" id="3.90.850.10">
    <property type="entry name" value="Fumarylacetoacetase-like, C-terminal domain"/>
    <property type="match status" value="1"/>
</dbReference>
<gene>
    <name evidence="5" type="ORF">BS50DRAFT_449684</name>
</gene>
<proteinExistence type="inferred from homology"/>
<dbReference type="PANTHER" id="PTHR11820">
    <property type="entry name" value="ACYLPYRUVASE"/>
    <property type="match status" value="1"/>
</dbReference>
<comment type="similarity">
    <text evidence="1">Belongs to the FAH family.</text>
</comment>
<accession>A0A2T2NDH3</accession>
<dbReference type="GO" id="GO:0018773">
    <property type="term" value="F:acetylpyruvate hydrolase activity"/>
    <property type="evidence" value="ECO:0007669"/>
    <property type="project" value="TreeGrafter"/>
</dbReference>
<evidence type="ECO:0000256" key="1">
    <source>
        <dbReference type="ARBA" id="ARBA00010211"/>
    </source>
</evidence>
<dbReference type="GO" id="GO:0050163">
    <property type="term" value="F:oxaloacetate tautomerase activity"/>
    <property type="evidence" value="ECO:0007669"/>
    <property type="project" value="UniProtKB-ARBA"/>
</dbReference>
<evidence type="ECO:0000313" key="6">
    <source>
        <dbReference type="Proteomes" id="UP000240883"/>
    </source>
</evidence>
<dbReference type="InterPro" id="IPR036663">
    <property type="entry name" value="Fumarylacetoacetase_C_sf"/>
</dbReference>
<dbReference type="Pfam" id="PF01557">
    <property type="entry name" value="FAA_hydrolase"/>
    <property type="match status" value="1"/>
</dbReference>
<dbReference type="GO" id="GO:0046872">
    <property type="term" value="F:metal ion binding"/>
    <property type="evidence" value="ECO:0007669"/>
    <property type="project" value="UniProtKB-KW"/>
</dbReference>
<name>A0A2T2NDH3_CORCC</name>